<protein>
    <submittedName>
        <fullName evidence="5">NitT/TauT family transport system substrate-binding protein</fullName>
    </submittedName>
</protein>
<dbReference type="Gene3D" id="3.40.190.10">
    <property type="entry name" value="Periplasmic binding protein-like II"/>
    <property type="match status" value="2"/>
</dbReference>
<evidence type="ECO:0000313" key="6">
    <source>
        <dbReference type="Proteomes" id="UP000192674"/>
    </source>
</evidence>
<dbReference type="CDD" id="cd01008">
    <property type="entry name" value="PBP2_NrtA_SsuA_CpmA_like"/>
    <property type="match status" value="1"/>
</dbReference>
<dbReference type="AlphaFoldDB" id="A0A1W2FY59"/>
<evidence type="ECO:0000256" key="3">
    <source>
        <dbReference type="ARBA" id="ARBA00022729"/>
    </source>
</evidence>
<proteinExistence type="inferred from homology"/>
<dbReference type="EMBL" id="FWXV01000017">
    <property type="protein sequence ID" value="SMD26793.1"/>
    <property type="molecule type" value="Genomic_DNA"/>
</dbReference>
<dbReference type="Proteomes" id="UP000192674">
    <property type="component" value="Unassembled WGS sequence"/>
</dbReference>
<dbReference type="GO" id="GO:0042597">
    <property type="term" value="C:periplasmic space"/>
    <property type="evidence" value="ECO:0007669"/>
    <property type="project" value="UniProtKB-SubCell"/>
</dbReference>
<sequence length="320" mass="33649">MWRRSFGRGCMSIIGVAVLTLSGCGLLGDSDNSGTAGTTTVKISVMPTIDLAPFHLAMRNGYFEAEGLKIESSVAPSGPASVAKMVSGEVDIAYGSYTPFFTAKAQNTADIKIIAACSSAGPSSTMVVTVPGSSVKSITDLPGKRVAVTARGTMSDLLTMSALKTAGVDYQSIQWVTMPFPDTPARLQRGDVDAAFLTEPFITQAIQTVGAVPLFDTATGPTTGLPTAGYGATAAYVASHGQAVAAFQRVMDRATKEALADRSKIEPLLVEFAKVTPEIAKSTKLLTFESQVDITSIQRVPDLMRDFGFINQRVDVASMI</sequence>
<dbReference type="Pfam" id="PF09084">
    <property type="entry name" value="NMT1"/>
    <property type="match status" value="1"/>
</dbReference>
<organism evidence="5 6">
    <name type="scientific">Kibdelosporangium aridum</name>
    <dbReference type="NCBI Taxonomy" id="2030"/>
    <lineage>
        <taxon>Bacteria</taxon>
        <taxon>Bacillati</taxon>
        <taxon>Actinomycetota</taxon>
        <taxon>Actinomycetes</taxon>
        <taxon>Pseudonocardiales</taxon>
        <taxon>Pseudonocardiaceae</taxon>
        <taxon>Kibdelosporangium</taxon>
    </lineage>
</organism>
<dbReference type="PROSITE" id="PS51257">
    <property type="entry name" value="PROKAR_LIPOPROTEIN"/>
    <property type="match status" value="1"/>
</dbReference>
<keyword evidence="3" id="KW-0732">Signal</keyword>
<gene>
    <name evidence="5" type="ORF">SAMN05661093_10380</name>
</gene>
<evidence type="ECO:0000313" key="5">
    <source>
        <dbReference type="EMBL" id="SMD26793.1"/>
    </source>
</evidence>
<evidence type="ECO:0000256" key="1">
    <source>
        <dbReference type="ARBA" id="ARBA00004418"/>
    </source>
</evidence>
<reference evidence="5 6" key="1">
    <citation type="submission" date="2017-04" db="EMBL/GenBank/DDBJ databases">
        <authorList>
            <person name="Afonso C.L."/>
            <person name="Miller P.J."/>
            <person name="Scott M.A."/>
            <person name="Spackman E."/>
            <person name="Goraichik I."/>
            <person name="Dimitrov K.M."/>
            <person name="Suarez D.L."/>
            <person name="Swayne D.E."/>
        </authorList>
    </citation>
    <scope>NUCLEOTIDE SEQUENCE [LARGE SCALE GENOMIC DNA]</scope>
    <source>
        <strain evidence="5 6">DSM 43828</strain>
    </source>
</reference>
<evidence type="ECO:0000256" key="2">
    <source>
        <dbReference type="ARBA" id="ARBA00010742"/>
    </source>
</evidence>
<dbReference type="OrthoDB" id="8892982at2"/>
<dbReference type="PANTHER" id="PTHR30024">
    <property type="entry name" value="ALIPHATIC SULFONATES-BINDING PROTEIN-RELATED"/>
    <property type="match status" value="1"/>
</dbReference>
<name>A0A1W2FY59_KIBAR</name>
<evidence type="ECO:0000259" key="4">
    <source>
        <dbReference type="Pfam" id="PF09084"/>
    </source>
</evidence>
<dbReference type="PANTHER" id="PTHR30024:SF47">
    <property type="entry name" value="TAURINE-BINDING PERIPLASMIC PROTEIN"/>
    <property type="match status" value="1"/>
</dbReference>
<feature type="domain" description="SsuA/THI5-like" evidence="4">
    <location>
        <begin position="50"/>
        <end position="261"/>
    </location>
</feature>
<accession>A0A1W2FY59</accession>
<dbReference type="InterPro" id="IPR015168">
    <property type="entry name" value="SsuA/THI5"/>
</dbReference>
<comment type="similarity">
    <text evidence="2">Belongs to the bacterial solute-binding protein SsuA/TauA family.</text>
</comment>
<dbReference type="SUPFAM" id="SSF53850">
    <property type="entry name" value="Periplasmic binding protein-like II"/>
    <property type="match status" value="1"/>
</dbReference>
<keyword evidence="6" id="KW-1185">Reference proteome</keyword>
<comment type="subcellular location">
    <subcellularLocation>
        <location evidence="1">Periplasm</location>
    </subcellularLocation>
</comment>